<keyword evidence="2" id="KW-1185">Reference proteome</keyword>
<gene>
    <name evidence="1" type="ORF">DFO77_1164</name>
</gene>
<reference evidence="1 2" key="1">
    <citation type="submission" date="2018-07" db="EMBL/GenBank/DDBJ databases">
        <title>Freshwater and sediment microbial communities from various areas in North America, analyzing microbe dynamics in response to fracking.</title>
        <authorList>
            <person name="Lamendella R."/>
        </authorList>
    </citation>
    <scope>NUCLEOTIDE SEQUENCE [LARGE SCALE GENOMIC DNA]</scope>
    <source>
        <strain evidence="1 2">160A</strain>
    </source>
</reference>
<protein>
    <submittedName>
        <fullName evidence="1">Uncharacterized protein</fullName>
    </submittedName>
</protein>
<dbReference type="EMBL" id="QPIZ01000016">
    <property type="protein sequence ID" value="RCW31937.1"/>
    <property type="molecule type" value="Genomic_DNA"/>
</dbReference>
<dbReference type="Proteomes" id="UP000252733">
    <property type="component" value="Unassembled WGS sequence"/>
</dbReference>
<name>A0A368USV3_9BACT</name>
<evidence type="ECO:0000313" key="1">
    <source>
        <dbReference type="EMBL" id="RCW31937.1"/>
    </source>
</evidence>
<dbReference type="RefSeq" id="WP_114437317.1">
    <property type="nucleotide sequence ID" value="NZ_QPIZ01000016.1"/>
</dbReference>
<proteinExistence type="predicted"/>
<evidence type="ECO:0000313" key="2">
    <source>
        <dbReference type="Proteomes" id="UP000252733"/>
    </source>
</evidence>
<comment type="caution">
    <text evidence="1">The sequence shown here is derived from an EMBL/GenBank/DDBJ whole genome shotgun (WGS) entry which is preliminary data.</text>
</comment>
<organism evidence="1 2">
    <name type="scientific">Marinilabilia salmonicolor</name>
    <dbReference type="NCBI Taxonomy" id="989"/>
    <lineage>
        <taxon>Bacteria</taxon>
        <taxon>Pseudomonadati</taxon>
        <taxon>Bacteroidota</taxon>
        <taxon>Bacteroidia</taxon>
        <taxon>Marinilabiliales</taxon>
        <taxon>Marinilabiliaceae</taxon>
        <taxon>Marinilabilia</taxon>
    </lineage>
</organism>
<dbReference type="AlphaFoldDB" id="A0A368USV3"/>
<accession>A0A368USV3</accession>
<sequence length="266" mass="31597">MIELKPINEYCNSTPANSEYQILGHPSGDLGKAIEIALFNEHRFAFYYWLKWNLMNNFEIAPDLISFDWHQDLAYPCDEIKSELENLNLKNKFEISLFTWARLNSLNDDHILAATYLNQLNDIWVVCKQTHFSDWNDEEIIDYQGNKHTVRKFPNKDKLFEQLIKSKVSNLYLDIDLDYFTIENSTSNDKHKFTYMRKKEIEEIFSADCDFMKWIFQRMDGFTIALEPEHTGGISKSLKYLSLLNKILFDGEILHWDCKWKHLPNN</sequence>